<dbReference type="Proteomes" id="UP001230649">
    <property type="component" value="Unassembled WGS sequence"/>
</dbReference>
<organism evidence="1 2">
    <name type="scientific">Naganishia adeliensis</name>
    <dbReference type="NCBI Taxonomy" id="92952"/>
    <lineage>
        <taxon>Eukaryota</taxon>
        <taxon>Fungi</taxon>
        <taxon>Dikarya</taxon>
        <taxon>Basidiomycota</taxon>
        <taxon>Agaricomycotina</taxon>
        <taxon>Tremellomycetes</taxon>
        <taxon>Filobasidiales</taxon>
        <taxon>Filobasidiaceae</taxon>
        <taxon>Naganishia</taxon>
    </lineage>
</organism>
<keyword evidence="2" id="KW-1185">Reference proteome</keyword>
<protein>
    <submittedName>
        <fullName evidence="1">Uncharacterized protein</fullName>
    </submittedName>
</protein>
<sequence>MFTTIFNRSSSVFRRQAPADLQRGLRTTPVVRSSQGYGDPGKNDQPVSHEAADTPVSDTSRTWLGNRQHEIHSVQQGFQLLFLGIKLLVRIKRRRIKGQRLARRFAPKGKVSTRGTEHGAQGNGPDPQAADHMGSESGGGKPRSQQETKKVGEAPKSSSSGNERVDQAGVP</sequence>
<gene>
    <name evidence="1" type="ORF">QFC20_006837</name>
</gene>
<accession>A0ACC2V6B5</accession>
<evidence type="ECO:0000313" key="2">
    <source>
        <dbReference type="Proteomes" id="UP001230649"/>
    </source>
</evidence>
<comment type="caution">
    <text evidence="1">The sequence shown here is derived from an EMBL/GenBank/DDBJ whole genome shotgun (WGS) entry which is preliminary data.</text>
</comment>
<proteinExistence type="predicted"/>
<name>A0ACC2V6B5_9TREE</name>
<reference evidence="1" key="1">
    <citation type="submission" date="2023-04" db="EMBL/GenBank/DDBJ databases">
        <title>Draft Genome sequencing of Naganishia species isolated from polar environments using Oxford Nanopore Technology.</title>
        <authorList>
            <person name="Leo P."/>
            <person name="Venkateswaran K."/>
        </authorList>
    </citation>
    <scope>NUCLEOTIDE SEQUENCE</scope>
    <source>
        <strain evidence="1">MNA-CCFEE 5262</strain>
    </source>
</reference>
<dbReference type="EMBL" id="JASBWS010000134">
    <property type="protein sequence ID" value="KAJ9094822.1"/>
    <property type="molecule type" value="Genomic_DNA"/>
</dbReference>
<evidence type="ECO:0000313" key="1">
    <source>
        <dbReference type="EMBL" id="KAJ9094822.1"/>
    </source>
</evidence>